<gene>
    <name evidence="2" type="ORF">IV64_GL002081</name>
</gene>
<protein>
    <submittedName>
        <fullName evidence="2">Integral membrane protein</fullName>
    </submittedName>
</protein>
<name>A0A0R2MKM7_9LACO</name>
<keyword evidence="1" id="KW-0472">Membrane</keyword>
<dbReference type="STRING" id="942150.IV64_GL002081"/>
<accession>A0A0R2MKM7</accession>
<feature type="transmembrane region" description="Helical" evidence="1">
    <location>
        <begin position="138"/>
        <end position="170"/>
    </location>
</feature>
<organism evidence="2 3">
    <name type="scientific">Lactiplantibacillus xiangfangensis</name>
    <dbReference type="NCBI Taxonomy" id="942150"/>
    <lineage>
        <taxon>Bacteria</taxon>
        <taxon>Bacillati</taxon>
        <taxon>Bacillota</taxon>
        <taxon>Bacilli</taxon>
        <taxon>Lactobacillales</taxon>
        <taxon>Lactobacillaceae</taxon>
        <taxon>Lactiplantibacillus</taxon>
    </lineage>
</organism>
<dbReference type="EMBL" id="JQCL01000040">
    <property type="protein sequence ID" value="KRO12539.1"/>
    <property type="molecule type" value="Genomic_DNA"/>
</dbReference>
<sequence>MELIVHWLADLLAAVGVVLNGIPQGIMAMTLGFAVFPTAFSFGLAALVNGVAGSVAPISFQAESLALTGHLGKDLRERTSIIFFGAAIMLAIGLTGSLTRIVDILGNQIMAGMMAGVGLMLAKIALQMTKEQRNFGWLSIALATVTYILSKDLVWTIAISVIGTSLYAVFGEKYHATLPEHVTARKFQFVKPLVNVKILRGALSLACLNIGANISYGLITGQMTGQKPNPVNLNLLTSTQALADFGTSLLGGAPVETIISATASAPEPVIAGVLMMVIMAIILLMGWLPKVGQYVPSASIAGFLFILGTVVIFPENAATAMHGSMGTIAGITLVITALVDPFTGLLSGAILKFGLPLLGLGI</sequence>
<feature type="transmembrane region" description="Helical" evidence="1">
    <location>
        <begin position="81"/>
        <end position="102"/>
    </location>
</feature>
<feature type="transmembrane region" description="Helical" evidence="1">
    <location>
        <begin position="12"/>
        <end position="36"/>
    </location>
</feature>
<feature type="transmembrane region" description="Helical" evidence="1">
    <location>
        <begin position="294"/>
        <end position="313"/>
    </location>
</feature>
<evidence type="ECO:0000313" key="2">
    <source>
        <dbReference type="EMBL" id="KRO12539.1"/>
    </source>
</evidence>
<feature type="transmembrane region" description="Helical" evidence="1">
    <location>
        <begin position="108"/>
        <end position="126"/>
    </location>
</feature>
<comment type="caution">
    <text evidence="2">The sequence shown here is derived from an EMBL/GenBank/DDBJ whole genome shotgun (WGS) entry which is preliminary data.</text>
</comment>
<feature type="transmembrane region" description="Helical" evidence="1">
    <location>
        <begin position="325"/>
        <end position="351"/>
    </location>
</feature>
<keyword evidence="1" id="KW-1133">Transmembrane helix</keyword>
<feature type="transmembrane region" description="Helical" evidence="1">
    <location>
        <begin position="42"/>
        <end position="60"/>
    </location>
</feature>
<keyword evidence="3" id="KW-1185">Reference proteome</keyword>
<evidence type="ECO:0000256" key="1">
    <source>
        <dbReference type="SAM" id="Phobius"/>
    </source>
</evidence>
<feature type="transmembrane region" description="Helical" evidence="1">
    <location>
        <begin position="269"/>
        <end position="288"/>
    </location>
</feature>
<evidence type="ECO:0000313" key="3">
    <source>
        <dbReference type="Proteomes" id="UP000051783"/>
    </source>
</evidence>
<dbReference type="Proteomes" id="UP000051783">
    <property type="component" value="Unassembled WGS sequence"/>
</dbReference>
<feature type="transmembrane region" description="Helical" evidence="1">
    <location>
        <begin position="198"/>
        <end position="219"/>
    </location>
</feature>
<reference evidence="2 3" key="1">
    <citation type="journal article" date="2015" name="Genome Announc.">
        <title>Expanding the biotechnology potential of lactobacilli through comparative genomics of 213 strains and associated genera.</title>
        <authorList>
            <person name="Sun Z."/>
            <person name="Harris H.M."/>
            <person name="McCann A."/>
            <person name="Guo C."/>
            <person name="Argimon S."/>
            <person name="Zhang W."/>
            <person name="Yang X."/>
            <person name="Jeffery I.B."/>
            <person name="Cooney J.C."/>
            <person name="Kagawa T.F."/>
            <person name="Liu W."/>
            <person name="Song Y."/>
            <person name="Salvetti E."/>
            <person name="Wrobel A."/>
            <person name="Rasinkangas P."/>
            <person name="Parkhill J."/>
            <person name="Rea M.C."/>
            <person name="O'Sullivan O."/>
            <person name="Ritari J."/>
            <person name="Douillard F.P."/>
            <person name="Paul Ross R."/>
            <person name="Yang R."/>
            <person name="Briner A.E."/>
            <person name="Felis G.E."/>
            <person name="de Vos W.M."/>
            <person name="Barrangou R."/>
            <person name="Klaenhammer T.R."/>
            <person name="Caufield P.W."/>
            <person name="Cui Y."/>
            <person name="Zhang H."/>
            <person name="O'Toole P.W."/>
        </authorList>
    </citation>
    <scope>NUCLEOTIDE SEQUENCE [LARGE SCALE GENOMIC DNA]</scope>
    <source>
        <strain evidence="2 3">LMG 26013</strain>
    </source>
</reference>
<dbReference type="AlphaFoldDB" id="A0A0R2MKM7"/>
<proteinExistence type="predicted"/>
<keyword evidence="1" id="KW-0812">Transmembrane</keyword>
<dbReference type="PATRIC" id="fig|942150.3.peg.2168"/>